<evidence type="ECO:0000313" key="2">
    <source>
        <dbReference type="Proteomes" id="UP001431221"/>
    </source>
</evidence>
<proteinExistence type="predicted"/>
<organism evidence="1 2">
    <name type="scientific">Roseibium sediminicola</name>
    <dbReference type="NCBI Taxonomy" id="2933272"/>
    <lineage>
        <taxon>Bacteria</taxon>
        <taxon>Pseudomonadati</taxon>
        <taxon>Pseudomonadota</taxon>
        <taxon>Alphaproteobacteria</taxon>
        <taxon>Hyphomicrobiales</taxon>
        <taxon>Stappiaceae</taxon>
        <taxon>Roseibium</taxon>
    </lineage>
</organism>
<protein>
    <submittedName>
        <fullName evidence="1">Uncharacterized protein</fullName>
    </submittedName>
</protein>
<name>A0ABT0GSN9_9HYPH</name>
<dbReference type="Proteomes" id="UP001431221">
    <property type="component" value="Unassembled WGS sequence"/>
</dbReference>
<gene>
    <name evidence="1" type="ORF">M0H32_09830</name>
</gene>
<reference evidence="1" key="1">
    <citation type="submission" date="2022-04" db="EMBL/GenBank/DDBJ databases">
        <title>Roseibium sp. CAU 1639 isolated from mud.</title>
        <authorList>
            <person name="Kim W."/>
        </authorList>
    </citation>
    <scope>NUCLEOTIDE SEQUENCE</scope>
    <source>
        <strain evidence="1">CAU 1639</strain>
    </source>
</reference>
<comment type="caution">
    <text evidence="1">The sequence shown here is derived from an EMBL/GenBank/DDBJ whole genome shotgun (WGS) entry which is preliminary data.</text>
</comment>
<evidence type="ECO:0000313" key="1">
    <source>
        <dbReference type="EMBL" id="MCK7612459.1"/>
    </source>
</evidence>
<keyword evidence="2" id="KW-1185">Reference proteome</keyword>
<dbReference type="RefSeq" id="WP_248153412.1">
    <property type="nucleotide sequence ID" value="NZ_JALNMJ010000005.1"/>
</dbReference>
<accession>A0ABT0GSN9</accession>
<sequence>MIESHDPDFVKRQAAYHRRTADRFHKDEIRCNRHLNFAAEFDALASRLEETLQFIAEAKERNNSSTQIAPPGQLRIGNLDELPEELRSQLKISESDQLEMDIVEVIRSLDSCAAIDEILVGLWRKTGKVEDRDFVARKLYRMTRANTINSVPKKKGYFTTNVDSNVKSSELIDLEEISAALKDQL</sequence>
<dbReference type="EMBL" id="JALNMJ010000005">
    <property type="protein sequence ID" value="MCK7612459.1"/>
    <property type="molecule type" value="Genomic_DNA"/>
</dbReference>